<dbReference type="RefSeq" id="XP_031785904.1">
    <property type="nucleotide sequence ID" value="XM_031930044.1"/>
</dbReference>
<reference evidence="1" key="1">
    <citation type="submission" date="2021-01" db="UniProtKB">
        <authorList>
            <consortium name="EnsemblMetazoa"/>
        </authorList>
    </citation>
    <scope>IDENTIFICATION</scope>
</reference>
<evidence type="ECO:0000313" key="1">
    <source>
        <dbReference type="EnsemblMetazoa" id="XP_031785904"/>
    </source>
</evidence>
<accession>A0A7M7QDM3</accession>
<protein>
    <submittedName>
        <fullName evidence="1">Uncharacterized protein</fullName>
    </submittedName>
</protein>
<keyword evidence="2" id="KW-1185">Reference proteome</keyword>
<dbReference type="InParanoid" id="A0A7M7QDM3"/>
<dbReference type="AlphaFoldDB" id="A0A7M7QDM3"/>
<dbReference type="OrthoDB" id="7693421at2759"/>
<dbReference type="GeneID" id="116417332"/>
<dbReference type="Proteomes" id="UP000002358">
    <property type="component" value="Unassembled WGS sequence"/>
</dbReference>
<dbReference type="EnsemblMetazoa" id="XM_031930044">
    <property type="protein sequence ID" value="XP_031785904"/>
    <property type="gene ID" value="LOC116417332"/>
</dbReference>
<proteinExistence type="predicted"/>
<name>A0A7M7QDM3_NASVI</name>
<evidence type="ECO:0000313" key="2">
    <source>
        <dbReference type="Proteomes" id="UP000002358"/>
    </source>
</evidence>
<organism evidence="1 2">
    <name type="scientific">Nasonia vitripennis</name>
    <name type="common">Parasitic wasp</name>
    <dbReference type="NCBI Taxonomy" id="7425"/>
    <lineage>
        <taxon>Eukaryota</taxon>
        <taxon>Metazoa</taxon>
        <taxon>Ecdysozoa</taxon>
        <taxon>Arthropoda</taxon>
        <taxon>Hexapoda</taxon>
        <taxon>Insecta</taxon>
        <taxon>Pterygota</taxon>
        <taxon>Neoptera</taxon>
        <taxon>Endopterygota</taxon>
        <taxon>Hymenoptera</taxon>
        <taxon>Apocrita</taxon>
        <taxon>Proctotrupomorpha</taxon>
        <taxon>Chalcidoidea</taxon>
        <taxon>Pteromalidae</taxon>
        <taxon>Pteromalinae</taxon>
        <taxon>Nasonia</taxon>
    </lineage>
</organism>
<sequence length="107" mass="12778">MYWLYFFRKSTNLRLRQHLVQALLFSIIDYCALAYCHLTQELDTKLQKLVNTGIRYIYGVRRDEHISPYRLPTYILAFFDFQAALRPVWGEVTPLDIPSFKTKTLKN</sequence>
<dbReference type="KEGG" id="nvi:116417332"/>